<dbReference type="AlphaFoldDB" id="A0A0E9US44"/>
<dbReference type="EMBL" id="GBXM01039930">
    <property type="protein sequence ID" value="JAH68647.1"/>
    <property type="molecule type" value="Transcribed_RNA"/>
</dbReference>
<evidence type="ECO:0000313" key="1">
    <source>
        <dbReference type="EMBL" id="JAH68647.1"/>
    </source>
</evidence>
<proteinExistence type="predicted"/>
<accession>A0A0E9US44</accession>
<sequence length="41" mass="4588">MFLKNVIPFFPVLNAQSCSLALSIWMQSAENHVLKHVTEGS</sequence>
<reference evidence="1" key="1">
    <citation type="submission" date="2014-11" db="EMBL/GenBank/DDBJ databases">
        <authorList>
            <person name="Amaro Gonzalez C."/>
        </authorList>
    </citation>
    <scope>NUCLEOTIDE SEQUENCE</scope>
</reference>
<protein>
    <submittedName>
        <fullName evidence="1">Uncharacterized protein</fullName>
    </submittedName>
</protein>
<name>A0A0E9US44_ANGAN</name>
<organism evidence="1">
    <name type="scientific">Anguilla anguilla</name>
    <name type="common">European freshwater eel</name>
    <name type="synonym">Muraena anguilla</name>
    <dbReference type="NCBI Taxonomy" id="7936"/>
    <lineage>
        <taxon>Eukaryota</taxon>
        <taxon>Metazoa</taxon>
        <taxon>Chordata</taxon>
        <taxon>Craniata</taxon>
        <taxon>Vertebrata</taxon>
        <taxon>Euteleostomi</taxon>
        <taxon>Actinopterygii</taxon>
        <taxon>Neopterygii</taxon>
        <taxon>Teleostei</taxon>
        <taxon>Anguilliformes</taxon>
        <taxon>Anguillidae</taxon>
        <taxon>Anguilla</taxon>
    </lineage>
</organism>
<reference evidence="1" key="2">
    <citation type="journal article" date="2015" name="Fish Shellfish Immunol.">
        <title>Early steps in the European eel (Anguilla anguilla)-Vibrio vulnificus interaction in the gills: Role of the RtxA13 toxin.</title>
        <authorList>
            <person name="Callol A."/>
            <person name="Pajuelo D."/>
            <person name="Ebbesson L."/>
            <person name="Teles M."/>
            <person name="MacKenzie S."/>
            <person name="Amaro C."/>
        </authorList>
    </citation>
    <scope>NUCLEOTIDE SEQUENCE</scope>
</reference>